<dbReference type="InterPro" id="IPR036779">
    <property type="entry name" value="LysM_dom_sf"/>
</dbReference>
<reference evidence="2" key="1">
    <citation type="submission" date="2009-09" db="EMBL/GenBank/DDBJ databases">
        <title>The complete chromosome of Sebaldella termitidis ATCC 33386.</title>
        <authorList>
            <consortium name="US DOE Joint Genome Institute (JGI-PGF)"/>
            <person name="Lucas S."/>
            <person name="Copeland A."/>
            <person name="Lapidus A."/>
            <person name="Glavina del Rio T."/>
            <person name="Dalin E."/>
            <person name="Tice H."/>
            <person name="Bruce D."/>
            <person name="Goodwin L."/>
            <person name="Pitluck S."/>
            <person name="Kyrpides N."/>
            <person name="Mavromatis K."/>
            <person name="Ivanova N."/>
            <person name="Mikhailova N."/>
            <person name="Sims D."/>
            <person name="Meincke L."/>
            <person name="Brettin T."/>
            <person name="Detter J.C."/>
            <person name="Han C."/>
            <person name="Larimer F."/>
            <person name="Land M."/>
            <person name="Hauser L."/>
            <person name="Markowitz V."/>
            <person name="Cheng J.F."/>
            <person name="Hugenholtz P."/>
            <person name="Woyke T."/>
            <person name="Wu D."/>
            <person name="Eisen J.A."/>
        </authorList>
    </citation>
    <scope>NUCLEOTIDE SEQUENCE [LARGE SCALE GENOMIC DNA]</scope>
    <source>
        <strain evidence="2">ATCC 33386 / NCTC 11300</strain>
    </source>
</reference>
<evidence type="ECO:0000313" key="1">
    <source>
        <dbReference type="EMBL" id="ACZ10631.1"/>
    </source>
</evidence>
<gene>
    <name evidence="1" type="ordered locus">Sterm_3797</name>
</gene>
<dbReference type="STRING" id="526218.Sterm_3797"/>
<dbReference type="eggNOG" id="COG1388">
    <property type="taxonomic scope" value="Bacteria"/>
</dbReference>
<dbReference type="KEGG" id="str:Sterm_3797"/>
<dbReference type="HOGENOM" id="CLU_1509568_0_0_0"/>
<evidence type="ECO:0000313" key="2">
    <source>
        <dbReference type="Proteomes" id="UP000000845"/>
    </source>
</evidence>
<dbReference type="InterPro" id="IPR018392">
    <property type="entry name" value="LysM"/>
</dbReference>
<dbReference type="SUPFAM" id="SSF54106">
    <property type="entry name" value="LysM domain"/>
    <property type="match status" value="1"/>
</dbReference>
<proteinExistence type="predicted"/>
<dbReference type="AlphaFoldDB" id="D1AG05"/>
<organism evidence="1 2">
    <name type="scientific">Sebaldella termitidis (strain ATCC 33386 / NCTC 11300)</name>
    <dbReference type="NCBI Taxonomy" id="526218"/>
    <lineage>
        <taxon>Bacteria</taxon>
        <taxon>Fusobacteriati</taxon>
        <taxon>Fusobacteriota</taxon>
        <taxon>Fusobacteriia</taxon>
        <taxon>Fusobacteriales</taxon>
        <taxon>Leptotrichiaceae</taxon>
        <taxon>Sebaldella</taxon>
    </lineage>
</organism>
<dbReference type="CDD" id="cd00118">
    <property type="entry name" value="LysM"/>
    <property type="match status" value="1"/>
</dbReference>
<dbReference type="RefSeq" id="WP_012863211.1">
    <property type="nucleotide sequence ID" value="NC_013517.1"/>
</dbReference>
<dbReference type="Proteomes" id="UP000000845">
    <property type="component" value="Chromosome"/>
</dbReference>
<name>D1AG05_SEBTE</name>
<evidence type="ECO:0008006" key="3">
    <source>
        <dbReference type="Google" id="ProtNLM"/>
    </source>
</evidence>
<dbReference type="EMBL" id="CP001739">
    <property type="protein sequence ID" value="ACZ10631.1"/>
    <property type="molecule type" value="Genomic_DNA"/>
</dbReference>
<dbReference type="Gene3D" id="3.10.350.10">
    <property type="entry name" value="LysM domain"/>
    <property type="match status" value="1"/>
</dbReference>
<reference evidence="1 2" key="2">
    <citation type="journal article" date="2010" name="Stand. Genomic Sci.">
        <title>Complete genome sequence of Sebaldella termitidis type strain (NCTC 11300).</title>
        <authorList>
            <person name="Harmon-Smith M."/>
            <person name="Celia L."/>
            <person name="Chertkov O."/>
            <person name="Lapidus A."/>
            <person name="Copeland A."/>
            <person name="Glavina Del Rio T."/>
            <person name="Nolan M."/>
            <person name="Lucas S."/>
            <person name="Tice H."/>
            <person name="Cheng J.F."/>
            <person name="Han C."/>
            <person name="Detter J.C."/>
            <person name="Bruce D."/>
            <person name="Goodwin L."/>
            <person name="Pitluck S."/>
            <person name="Pati A."/>
            <person name="Liolios K."/>
            <person name="Ivanova N."/>
            <person name="Mavromatis K."/>
            <person name="Mikhailova N."/>
            <person name="Chen A."/>
            <person name="Palaniappan K."/>
            <person name="Land M."/>
            <person name="Hauser L."/>
            <person name="Chang Y.J."/>
            <person name="Jeffries C.D."/>
            <person name="Brettin T."/>
            <person name="Goker M."/>
            <person name="Beck B."/>
            <person name="Bristow J."/>
            <person name="Eisen J.A."/>
            <person name="Markowitz V."/>
            <person name="Hugenholtz P."/>
            <person name="Kyrpides N.C."/>
            <person name="Klenk H.P."/>
            <person name="Chen F."/>
        </authorList>
    </citation>
    <scope>NUCLEOTIDE SEQUENCE [LARGE SCALE GENOMIC DNA]</scope>
    <source>
        <strain evidence="2">ATCC 33386 / NCTC 11300</strain>
    </source>
</reference>
<sequence>MKKMKTAVLGIFFSGIIFTVWSDIFSNNQYQKKYSYDFTLRADAEEEITGLKNIKTVNGITEREYTVQKGDNIYKITKKTGQSLTVLLLNNPDMEMDNIAAAGNVLRVYSDNIITYRKAGNEKFSDIDKKFGLAEGETEELNSGKDIDGTVYVKAEENKMKLYLIQQEESRKLKILRQ</sequence>
<accession>D1AG05</accession>
<protein>
    <recommendedName>
        <fullName evidence="3">Peptidoglycan-binding LysM</fullName>
    </recommendedName>
</protein>
<keyword evidence="2" id="KW-1185">Reference proteome</keyword>